<protein>
    <submittedName>
        <fullName evidence="1">Uncharacterized protein</fullName>
    </submittedName>
</protein>
<name>A0ACB8E9P8_9SAUR</name>
<reference evidence="1" key="1">
    <citation type="submission" date="2021-08" db="EMBL/GenBank/DDBJ databases">
        <title>The first chromosome-level gecko genome reveals the dynamic sex chromosomes of Neotropical dwarf geckos (Sphaerodactylidae: Sphaerodactylus).</title>
        <authorList>
            <person name="Pinto B.J."/>
            <person name="Keating S.E."/>
            <person name="Gamble T."/>
        </authorList>
    </citation>
    <scope>NUCLEOTIDE SEQUENCE</scope>
    <source>
        <strain evidence="1">TG3544</strain>
    </source>
</reference>
<accession>A0ACB8E9P8</accession>
<dbReference type="Proteomes" id="UP000827872">
    <property type="component" value="Linkage Group LG10"/>
</dbReference>
<sequence length="150" mass="15665">MGRPPARRGQTLVSFSTLVPFMGTVREDVRPSSLLRAPSVDQSATCATEICPVTSGSRQARSRGPSEGSSKSSVHVVATSVAVNALKSGPKEALLELGPLHGYLPHANVSEEPASAECIERETAVYTTATVSSGKGMGLREAYNGNGSRH</sequence>
<organism evidence="1 2">
    <name type="scientific">Sphaerodactylus townsendi</name>
    <dbReference type="NCBI Taxonomy" id="933632"/>
    <lineage>
        <taxon>Eukaryota</taxon>
        <taxon>Metazoa</taxon>
        <taxon>Chordata</taxon>
        <taxon>Craniata</taxon>
        <taxon>Vertebrata</taxon>
        <taxon>Euteleostomi</taxon>
        <taxon>Lepidosauria</taxon>
        <taxon>Squamata</taxon>
        <taxon>Bifurcata</taxon>
        <taxon>Gekkota</taxon>
        <taxon>Sphaerodactylidae</taxon>
        <taxon>Sphaerodactylus</taxon>
    </lineage>
</organism>
<evidence type="ECO:0000313" key="2">
    <source>
        <dbReference type="Proteomes" id="UP000827872"/>
    </source>
</evidence>
<evidence type="ECO:0000313" key="1">
    <source>
        <dbReference type="EMBL" id="KAH7988968.1"/>
    </source>
</evidence>
<dbReference type="EMBL" id="CM037623">
    <property type="protein sequence ID" value="KAH7988968.1"/>
    <property type="molecule type" value="Genomic_DNA"/>
</dbReference>
<proteinExistence type="predicted"/>
<comment type="caution">
    <text evidence="1">The sequence shown here is derived from an EMBL/GenBank/DDBJ whole genome shotgun (WGS) entry which is preliminary data.</text>
</comment>
<gene>
    <name evidence="1" type="ORF">K3G42_024263</name>
</gene>
<keyword evidence="2" id="KW-1185">Reference proteome</keyword>